<dbReference type="OrthoDB" id="7594477at2"/>
<dbReference type="RefSeq" id="WP_093150345.1">
    <property type="nucleotide sequence ID" value="NZ_FNEK01000006.1"/>
</dbReference>
<dbReference type="Proteomes" id="UP000199382">
    <property type="component" value="Unassembled WGS sequence"/>
</dbReference>
<evidence type="ECO:0000256" key="5">
    <source>
        <dbReference type="ARBA" id="ARBA00023136"/>
    </source>
</evidence>
<feature type="transmembrane region" description="Helical" evidence="6">
    <location>
        <begin position="89"/>
        <end position="110"/>
    </location>
</feature>
<feature type="transmembrane region" description="Helical" evidence="6">
    <location>
        <begin position="179"/>
        <end position="201"/>
    </location>
</feature>
<evidence type="ECO:0000313" key="8">
    <source>
        <dbReference type="Proteomes" id="UP000199382"/>
    </source>
</evidence>
<dbReference type="GO" id="GO:0016020">
    <property type="term" value="C:membrane"/>
    <property type="evidence" value="ECO:0007669"/>
    <property type="project" value="UniProtKB-SubCell"/>
</dbReference>
<dbReference type="InterPro" id="IPR000537">
    <property type="entry name" value="UbiA_prenyltransferase"/>
</dbReference>
<keyword evidence="4 6" id="KW-1133">Transmembrane helix</keyword>
<dbReference type="Gene3D" id="1.10.357.140">
    <property type="entry name" value="UbiA prenyltransferase"/>
    <property type="match status" value="1"/>
</dbReference>
<comment type="subcellular location">
    <subcellularLocation>
        <location evidence="1">Membrane</location>
        <topology evidence="1">Multi-pass membrane protein</topology>
    </subcellularLocation>
</comment>
<organism evidence="7 8">
    <name type="scientific">Aliiruegeria lutimaris</name>
    <dbReference type="NCBI Taxonomy" id="571298"/>
    <lineage>
        <taxon>Bacteria</taxon>
        <taxon>Pseudomonadati</taxon>
        <taxon>Pseudomonadota</taxon>
        <taxon>Alphaproteobacteria</taxon>
        <taxon>Rhodobacterales</taxon>
        <taxon>Roseobacteraceae</taxon>
        <taxon>Aliiruegeria</taxon>
    </lineage>
</organism>
<dbReference type="EMBL" id="FNEK01000006">
    <property type="protein sequence ID" value="SDI70162.1"/>
    <property type="molecule type" value="Genomic_DNA"/>
</dbReference>
<name>A0A1G8MQG4_9RHOB</name>
<evidence type="ECO:0000256" key="2">
    <source>
        <dbReference type="ARBA" id="ARBA00022475"/>
    </source>
</evidence>
<dbReference type="Pfam" id="PF01040">
    <property type="entry name" value="UbiA"/>
    <property type="match status" value="1"/>
</dbReference>
<evidence type="ECO:0000256" key="1">
    <source>
        <dbReference type="ARBA" id="ARBA00004141"/>
    </source>
</evidence>
<protein>
    <submittedName>
        <fullName evidence="7">4-hydroxybenzoate polyprenyltransferase</fullName>
    </submittedName>
</protein>
<reference evidence="7 8" key="1">
    <citation type="submission" date="2016-10" db="EMBL/GenBank/DDBJ databases">
        <authorList>
            <person name="de Groot N.N."/>
        </authorList>
    </citation>
    <scope>NUCLEOTIDE SEQUENCE [LARGE SCALE GENOMIC DNA]</scope>
    <source>
        <strain evidence="7 8">DSM 25294</strain>
    </source>
</reference>
<feature type="transmembrane region" description="Helical" evidence="6">
    <location>
        <begin position="48"/>
        <end position="68"/>
    </location>
</feature>
<feature type="transmembrane region" description="Helical" evidence="6">
    <location>
        <begin position="222"/>
        <end position="240"/>
    </location>
</feature>
<dbReference type="AlphaFoldDB" id="A0A1G8MQG4"/>
<evidence type="ECO:0000256" key="3">
    <source>
        <dbReference type="ARBA" id="ARBA00022692"/>
    </source>
</evidence>
<gene>
    <name evidence="7" type="ORF">SAMN04488026_100617</name>
</gene>
<evidence type="ECO:0000313" key="7">
    <source>
        <dbReference type="EMBL" id="SDI70162.1"/>
    </source>
</evidence>
<feature type="transmembrane region" description="Helical" evidence="6">
    <location>
        <begin position="23"/>
        <end position="42"/>
    </location>
</feature>
<proteinExistence type="predicted"/>
<keyword evidence="7" id="KW-0808">Transferase</keyword>
<keyword evidence="8" id="KW-1185">Reference proteome</keyword>
<sequence>MTAGLAGRLWIYQSERFPLVRTVPLLSVFAAASINVSAMLAGRPLPGPMAYVIAALLALGIFFQMRACDEYKDLEDDCRYRPERPIPRGLVSLRTILTLAAVVGAGMLALAWSWNLATLGLLCLTWVWLTLMTAEFGSPAWLKARPVVYLLSHMLIMPLIDLMLTGIEWTAGGGAPSPALAWFLALSFANGCVIEIGRKVWAPEKEREGVETYSGLWGPRRAVLIWFATVVIAFLLLAALGQALGAATAITAAGGTGLLLVAFCMMRFRATPDPVWQGRVDMASGLWVLLCYLAAGFLPLEFGA</sequence>
<accession>A0A1G8MQG4</accession>
<feature type="transmembrane region" description="Helical" evidence="6">
    <location>
        <begin position="280"/>
        <end position="300"/>
    </location>
</feature>
<keyword evidence="3 6" id="KW-0812">Transmembrane</keyword>
<evidence type="ECO:0000256" key="4">
    <source>
        <dbReference type="ARBA" id="ARBA00022989"/>
    </source>
</evidence>
<evidence type="ECO:0000256" key="6">
    <source>
        <dbReference type="SAM" id="Phobius"/>
    </source>
</evidence>
<feature type="transmembrane region" description="Helical" evidence="6">
    <location>
        <begin position="116"/>
        <end position="134"/>
    </location>
</feature>
<dbReference type="GO" id="GO:0016765">
    <property type="term" value="F:transferase activity, transferring alkyl or aryl (other than methyl) groups"/>
    <property type="evidence" value="ECO:0007669"/>
    <property type="project" value="InterPro"/>
</dbReference>
<dbReference type="InterPro" id="IPR044878">
    <property type="entry name" value="UbiA_sf"/>
</dbReference>
<dbReference type="STRING" id="571298.SAMN04488026_100617"/>
<feature type="transmembrane region" description="Helical" evidence="6">
    <location>
        <begin position="246"/>
        <end position="268"/>
    </location>
</feature>
<keyword evidence="5 6" id="KW-0472">Membrane</keyword>
<feature type="transmembrane region" description="Helical" evidence="6">
    <location>
        <begin position="146"/>
        <end position="167"/>
    </location>
</feature>
<keyword evidence="2" id="KW-1003">Cell membrane</keyword>